<evidence type="ECO:0000313" key="1">
    <source>
        <dbReference type="EMBL" id="PMD57864.1"/>
    </source>
</evidence>
<dbReference type="AlphaFoldDB" id="A0A2J6T4B5"/>
<gene>
    <name evidence="1" type="ORF">K444DRAFT_614798</name>
</gene>
<protein>
    <submittedName>
        <fullName evidence="1">Uncharacterized protein</fullName>
    </submittedName>
</protein>
<name>A0A2J6T4B5_9HELO</name>
<organism evidence="1 2">
    <name type="scientific">Hyaloscypha bicolor E</name>
    <dbReference type="NCBI Taxonomy" id="1095630"/>
    <lineage>
        <taxon>Eukaryota</taxon>
        <taxon>Fungi</taxon>
        <taxon>Dikarya</taxon>
        <taxon>Ascomycota</taxon>
        <taxon>Pezizomycotina</taxon>
        <taxon>Leotiomycetes</taxon>
        <taxon>Helotiales</taxon>
        <taxon>Hyaloscyphaceae</taxon>
        <taxon>Hyaloscypha</taxon>
        <taxon>Hyaloscypha bicolor</taxon>
    </lineage>
</organism>
<proteinExistence type="predicted"/>
<reference evidence="1 2" key="1">
    <citation type="submission" date="2016-04" db="EMBL/GenBank/DDBJ databases">
        <title>A degradative enzymes factory behind the ericoid mycorrhizal symbiosis.</title>
        <authorList>
            <consortium name="DOE Joint Genome Institute"/>
            <person name="Martino E."/>
            <person name="Morin E."/>
            <person name="Grelet G."/>
            <person name="Kuo A."/>
            <person name="Kohler A."/>
            <person name="Daghino S."/>
            <person name="Barry K."/>
            <person name="Choi C."/>
            <person name="Cichocki N."/>
            <person name="Clum A."/>
            <person name="Copeland A."/>
            <person name="Hainaut M."/>
            <person name="Haridas S."/>
            <person name="Labutti K."/>
            <person name="Lindquist E."/>
            <person name="Lipzen A."/>
            <person name="Khouja H.-R."/>
            <person name="Murat C."/>
            <person name="Ohm R."/>
            <person name="Olson A."/>
            <person name="Spatafora J."/>
            <person name="Veneault-Fourrey C."/>
            <person name="Henrissat B."/>
            <person name="Grigoriev I."/>
            <person name="Martin F."/>
            <person name="Perotto S."/>
        </authorList>
    </citation>
    <scope>NUCLEOTIDE SEQUENCE [LARGE SCALE GENOMIC DNA]</scope>
    <source>
        <strain evidence="1 2">E</strain>
    </source>
</reference>
<dbReference type="InParanoid" id="A0A2J6T4B5"/>
<sequence length="101" mass="11044">MISVECPSHPQKLTSHSQGPCKQAMVIYIPEYTPYLYIASFPTTLLFRTVSHLITFQITTTAYALCSKGGSAGGGVKRGRKLSLQGRGEHRFVAVVIRTVS</sequence>
<dbReference type="Proteomes" id="UP000235371">
    <property type="component" value="Unassembled WGS sequence"/>
</dbReference>
<dbReference type="RefSeq" id="XP_024734768.1">
    <property type="nucleotide sequence ID" value="XM_024880597.1"/>
</dbReference>
<dbReference type="EMBL" id="KZ613843">
    <property type="protein sequence ID" value="PMD57864.1"/>
    <property type="molecule type" value="Genomic_DNA"/>
</dbReference>
<feature type="non-terminal residue" evidence="1">
    <location>
        <position position="101"/>
    </location>
</feature>
<evidence type="ECO:0000313" key="2">
    <source>
        <dbReference type="Proteomes" id="UP000235371"/>
    </source>
</evidence>
<accession>A0A2J6T4B5</accession>
<keyword evidence="2" id="KW-1185">Reference proteome</keyword>
<dbReference type="GeneID" id="36588674"/>